<keyword evidence="1 9" id="KW-0479">Metal-binding</keyword>
<feature type="compositionally biased region" description="Low complexity" evidence="10">
    <location>
        <begin position="189"/>
        <end position="214"/>
    </location>
</feature>
<dbReference type="InterPro" id="IPR001628">
    <property type="entry name" value="Znf_hrmn_rcpt"/>
</dbReference>
<feature type="domain" description="NR LBD" evidence="12">
    <location>
        <begin position="398"/>
        <end position="636"/>
    </location>
</feature>
<comment type="subcellular location">
    <subcellularLocation>
        <location evidence="9">Nucleus</location>
    </subcellularLocation>
</comment>
<feature type="region of interest" description="Disordered" evidence="10">
    <location>
        <begin position="280"/>
        <end position="333"/>
    </location>
</feature>
<dbReference type="PROSITE" id="PS51843">
    <property type="entry name" value="NR_LBD"/>
    <property type="match status" value="1"/>
</dbReference>
<dbReference type="GO" id="GO:0045944">
    <property type="term" value="P:positive regulation of transcription by RNA polymerase II"/>
    <property type="evidence" value="ECO:0007669"/>
    <property type="project" value="TreeGrafter"/>
</dbReference>
<evidence type="ECO:0000256" key="9">
    <source>
        <dbReference type="RuleBase" id="RU004334"/>
    </source>
</evidence>
<evidence type="ECO:0000259" key="12">
    <source>
        <dbReference type="PROSITE" id="PS51843"/>
    </source>
</evidence>
<feature type="region of interest" description="Disordered" evidence="10">
    <location>
        <begin position="166"/>
        <end position="222"/>
    </location>
</feature>
<dbReference type="Pfam" id="PF00104">
    <property type="entry name" value="Hormone_recep"/>
    <property type="match status" value="1"/>
</dbReference>
<evidence type="ECO:0000259" key="11">
    <source>
        <dbReference type="PROSITE" id="PS51030"/>
    </source>
</evidence>
<dbReference type="Gene3D" id="1.10.565.10">
    <property type="entry name" value="Retinoid X Receptor"/>
    <property type="match status" value="1"/>
</dbReference>
<dbReference type="GO" id="GO:0005634">
    <property type="term" value="C:nucleus"/>
    <property type="evidence" value="ECO:0007669"/>
    <property type="project" value="UniProtKB-SubCell"/>
</dbReference>
<evidence type="ECO:0000256" key="2">
    <source>
        <dbReference type="ARBA" id="ARBA00022771"/>
    </source>
</evidence>
<comment type="similarity">
    <text evidence="9">Belongs to the nuclear hormone receptor family.</text>
</comment>
<dbReference type="PANTHER" id="PTHR24082:SF283">
    <property type="entry name" value="NUCLEAR HORMONE RECEPTOR HR96"/>
    <property type="match status" value="1"/>
</dbReference>
<evidence type="ECO:0000256" key="6">
    <source>
        <dbReference type="ARBA" id="ARBA00023163"/>
    </source>
</evidence>
<keyword evidence="6 9" id="KW-0804">Transcription</keyword>
<dbReference type="PRINTS" id="PR00047">
    <property type="entry name" value="STROIDFINGER"/>
</dbReference>
<feature type="compositionally biased region" description="Low complexity" evidence="10">
    <location>
        <begin position="304"/>
        <end position="321"/>
    </location>
</feature>
<dbReference type="PRINTS" id="PR00398">
    <property type="entry name" value="STRDHORMONER"/>
</dbReference>
<gene>
    <name evidence="13" type="ORF">RRG08_044697</name>
</gene>
<dbReference type="Pfam" id="PF00105">
    <property type="entry name" value="zf-C4"/>
    <property type="match status" value="1"/>
</dbReference>
<evidence type="ECO:0000256" key="10">
    <source>
        <dbReference type="SAM" id="MobiDB-lite"/>
    </source>
</evidence>
<evidence type="ECO:0000256" key="1">
    <source>
        <dbReference type="ARBA" id="ARBA00022723"/>
    </source>
</evidence>
<name>A0AAE1DP94_9GAST</name>
<dbReference type="SMART" id="SM00430">
    <property type="entry name" value="HOLI"/>
    <property type="match status" value="1"/>
</dbReference>
<evidence type="ECO:0000256" key="5">
    <source>
        <dbReference type="ARBA" id="ARBA00023125"/>
    </source>
</evidence>
<dbReference type="InterPro" id="IPR050234">
    <property type="entry name" value="Nuclear_hormone_rcpt_NR1"/>
</dbReference>
<feature type="compositionally biased region" description="Polar residues" evidence="10">
    <location>
        <begin position="175"/>
        <end position="188"/>
    </location>
</feature>
<dbReference type="GO" id="GO:0008270">
    <property type="term" value="F:zinc ion binding"/>
    <property type="evidence" value="ECO:0007669"/>
    <property type="project" value="UniProtKB-KW"/>
</dbReference>
<dbReference type="PANTHER" id="PTHR24082">
    <property type="entry name" value="NUCLEAR HORMONE RECEPTOR"/>
    <property type="match status" value="1"/>
</dbReference>
<dbReference type="Proteomes" id="UP001283361">
    <property type="component" value="Unassembled WGS sequence"/>
</dbReference>
<reference evidence="13" key="1">
    <citation type="journal article" date="2023" name="G3 (Bethesda)">
        <title>A reference genome for the long-term kleptoplast-retaining sea slug Elysia crispata morphotype clarki.</title>
        <authorList>
            <person name="Eastman K.E."/>
            <person name="Pendleton A.L."/>
            <person name="Shaikh M.A."/>
            <person name="Suttiyut T."/>
            <person name="Ogas R."/>
            <person name="Tomko P."/>
            <person name="Gavelis G."/>
            <person name="Widhalm J.R."/>
            <person name="Wisecaver J.H."/>
        </authorList>
    </citation>
    <scope>NUCLEOTIDE SEQUENCE</scope>
    <source>
        <strain evidence="13">ECLA1</strain>
    </source>
</reference>
<proteinExistence type="inferred from homology"/>
<accession>A0AAE1DP94</accession>
<evidence type="ECO:0000313" key="13">
    <source>
        <dbReference type="EMBL" id="KAK3778081.1"/>
    </source>
</evidence>
<feature type="domain" description="Nuclear receptor" evidence="11">
    <location>
        <begin position="83"/>
        <end position="158"/>
    </location>
</feature>
<dbReference type="EMBL" id="JAWDGP010003022">
    <property type="protein sequence ID" value="KAK3778081.1"/>
    <property type="molecule type" value="Genomic_DNA"/>
</dbReference>
<organism evidence="13 14">
    <name type="scientific">Elysia crispata</name>
    <name type="common">lettuce slug</name>
    <dbReference type="NCBI Taxonomy" id="231223"/>
    <lineage>
        <taxon>Eukaryota</taxon>
        <taxon>Metazoa</taxon>
        <taxon>Spiralia</taxon>
        <taxon>Lophotrochozoa</taxon>
        <taxon>Mollusca</taxon>
        <taxon>Gastropoda</taxon>
        <taxon>Heterobranchia</taxon>
        <taxon>Euthyneura</taxon>
        <taxon>Panpulmonata</taxon>
        <taxon>Sacoglossa</taxon>
        <taxon>Placobranchoidea</taxon>
        <taxon>Plakobranchidae</taxon>
        <taxon>Elysia</taxon>
    </lineage>
</organism>
<protein>
    <submittedName>
        <fullName evidence="13">Uncharacterized protein</fullName>
    </submittedName>
</protein>
<evidence type="ECO:0000256" key="4">
    <source>
        <dbReference type="ARBA" id="ARBA00023015"/>
    </source>
</evidence>
<evidence type="ECO:0000256" key="7">
    <source>
        <dbReference type="ARBA" id="ARBA00023170"/>
    </source>
</evidence>
<dbReference type="InterPro" id="IPR013088">
    <property type="entry name" value="Znf_NHR/GATA"/>
</dbReference>
<feature type="region of interest" description="Disordered" evidence="10">
    <location>
        <begin position="46"/>
        <end position="78"/>
    </location>
</feature>
<dbReference type="GO" id="GO:0000122">
    <property type="term" value="P:negative regulation of transcription by RNA polymerase II"/>
    <property type="evidence" value="ECO:0007669"/>
    <property type="project" value="TreeGrafter"/>
</dbReference>
<keyword evidence="4 9" id="KW-0805">Transcription regulation</keyword>
<keyword evidence="2 9" id="KW-0863">Zinc-finger</keyword>
<keyword evidence="7 9" id="KW-0675">Receptor</keyword>
<dbReference type="PROSITE" id="PS51030">
    <property type="entry name" value="NUCLEAR_REC_DBD_2"/>
    <property type="match status" value="1"/>
</dbReference>
<evidence type="ECO:0000256" key="3">
    <source>
        <dbReference type="ARBA" id="ARBA00022833"/>
    </source>
</evidence>
<evidence type="ECO:0000313" key="14">
    <source>
        <dbReference type="Proteomes" id="UP001283361"/>
    </source>
</evidence>
<keyword evidence="8 9" id="KW-0539">Nucleus</keyword>
<dbReference type="SUPFAM" id="SSF57716">
    <property type="entry name" value="Glucocorticoid receptor-like (DNA-binding domain)"/>
    <property type="match status" value="1"/>
</dbReference>
<keyword evidence="3 9" id="KW-0862">Zinc</keyword>
<evidence type="ECO:0000256" key="8">
    <source>
        <dbReference type="ARBA" id="ARBA00023242"/>
    </source>
</evidence>
<dbReference type="GO" id="GO:0004879">
    <property type="term" value="F:nuclear receptor activity"/>
    <property type="evidence" value="ECO:0007669"/>
    <property type="project" value="TreeGrafter"/>
</dbReference>
<feature type="compositionally biased region" description="Low complexity" evidence="10">
    <location>
        <begin position="52"/>
        <end position="64"/>
    </location>
</feature>
<dbReference type="GO" id="GO:0000978">
    <property type="term" value="F:RNA polymerase II cis-regulatory region sequence-specific DNA binding"/>
    <property type="evidence" value="ECO:0007669"/>
    <property type="project" value="TreeGrafter"/>
</dbReference>
<dbReference type="PROSITE" id="PS00031">
    <property type="entry name" value="NUCLEAR_REC_DBD_1"/>
    <property type="match status" value="1"/>
</dbReference>
<sequence>MKGAPMTDIRASQSMSVPWLDSFYPQVTAQFPYSWGKMSPTDISLATDRADSSSNSSSGGVNNSKPAGKREQKRRPKPRDGTVLFCGVCGDRALGYNFDAISCESCKAFFRRNALKTKPFTCSFDGNCKLDAHTRKFCSGCRMKKCFAVGMKKEWILSEDQLSKRRKRQQARQSGQVDVNEIQQCTSTSSDHAPSSYYPHSSSSPHSVGDSRSPPFKPHYQAASNSCYQSRAGYSQDDGCDSSMHANRLSSNSHFDLCPSSMHEHHAGYPPAHIYERKWSQCSQDSMDKSPSSTTPQHSPPYPTSSTSMPSYTSRSPYPSTEEASSSTALGEPMHKCLKIERPSHDDTSFYMEPVPSSQIKSLNESITASPEHFDQTPDVKSEPLTGNEEYSVPLSPYIKDMLNQLHTVYNEIFEAAYAPEHVPKFTDNPKTADELFNMTDIFIRRLIRFAKNLPEFKNLDQSDQIQLLKGGIMEMFLLRSAMGFDSKSRGWKFKFQNEQCESAKVKEGKLDSKVLNALGSSMVISHITFVQQLQEVTGKDRLVLMLLFVIELMSPDRPNLENHVSVAKCQERHLVWLRAYLESIMTVVEARKVYPQLLDKLHDVRLLSDESGHLTSSLEISKLAPLLVEVLDLKK</sequence>
<comment type="caution">
    <text evidence="13">The sequence shown here is derived from an EMBL/GenBank/DDBJ whole genome shotgun (WGS) entry which is preliminary data.</text>
</comment>
<dbReference type="InterPro" id="IPR001723">
    <property type="entry name" value="Nuclear_hrmn_rcpt"/>
</dbReference>
<dbReference type="SUPFAM" id="SSF48508">
    <property type="entry name" value="Nuclear receptor ligand-binding domain"/>
    <property type="match status" value="1"/>
</dbReference>
<dbReference type="Gene3D" id="3.30.50.10">
    <property type="entry name" value="Erythroid Transcription Factor GATA-1, subunit A"/>
    <property type="match status" value="1"/>
</dbReference>
<dbReference type="GO" id="GO:0030154">
    <property type="term" value="P:cell differentiation"/>
    <property type="evidence" value="ECO:0007669"/>
    <property type="project" value="TreeGrafter"/>
</dbReference>
<dbReference type="InterPro" id="IPR000536">
    <property type="entry name" value="Nucl_hrmn_rcpt_lig-bd"/>
</dbReference>
<keyword evidence="14" id="KW-1185">Reference proteome</keyword>
<keyword evidence="5 9" id="KW-0238">DNA-binding</keyword>
<dbReference type="InterPro" id="IPR035500">
    <property type="entry name" value="NHR-like_dom_sf"/>
</dbReference>
<dbReference type="AlphaFoldDB" id="A0AAE1DP94"/>
<dbReference type="SMART" id="SM00399">
    <property type="entry name" value="ZnF_C4"/>
    <property type="match status" value="1"/>
</dbReference>